<accession>A0A1I3Y1M6</accession>
<comment type="caution">
    <text evidence="3">The sequence shown here is derived from an EMBL/GenBank/DDBJ whole genome shotgun (WGS) entry which is preliminary data.</text>
</comment>
<keyword evidence="3" id="KW-0966">Cell projection</keyword>
<keyword evidence="3" id="KW-0969">Cilium</keyword>
<dbReference type="Proteomes" id="UP000199598">
    <property type="component" value="Unassembled WGS sequence"/>
</dbReference>
<sequence length="226" mass="25261">MVTVMPQGAVRQRFLFDTKSIDEVEADAAVEDVPPPEPTITVAEHKQLLKAAEEAAFARGEMQARQAIAEQQKLSAQEELVVLRERLEVALGDLESQIRAQEQNLVSMCFLIARRLCSHLIAREPLAEVVALLAECLAPLRKIPQILIEVPTEDTHALEDMVEGLVLNSSFEGKVHVVKSESMSRGDCRIEWPDGGIIRDRRKTVEHIEQVIKSHFDARERASRAA</sequence>
<dbReference type="PANTHER" id="PTHR34982:SF1">
    <property type="entry name" value="FLAGELLAR ASSEMBLY PROTEIN FLIH"/>
    <property type="match status" value="1"/>
</dbReference>
<dbReference type="RefSeq" id="WP_093518317.1">
    <property type="nucleotide sequence ID" value="NZ_FOSK01000003.1"/>
</dbReference>
<reference evidence="3 4" key="1">
    <citation type="submission" date="2016-10" db="EMBL/GenBank/DDBJ databases">
        <authorList>
            <person name="Varghese N."/>
            <person name="Submissions S."/>
        </authorList>
    </citation>
    <scope>NUCLEOTIDE SEQUENCE [LARGE SCALE GENOMIC DNA]</scope>
    <source>
        <strain evidence="3 4">DSM 16392</strain>
    </source>
</reference>
<proteinExistence type="predicted"/>
<evidence type="ECO:0000256" key="2">
    <source>
        <dbReference type="ARBA" id="ARBA00022927"/>
    </source>
</evidence>
<keyword evidence="3" id="KW-0282">Flagellum</keyword>
<keyword evidence="1" id="KW-0813">Transport</keyword>
<organism evidence="3 4">
    <name type="scientific">Pseudovibrio ascidiaceicola</name>
    <dbReference type="NCBI Taxonomy" id="285279"/>
    <lineage>
        <taxon>Bacteria</taxon>
        <taxon>Pseudomonadati</taxon>
        <taxon>Pseudomonadota</taxon>
        <taxon>Alphaproteobacteria</taxon>
        <taxon>Hyphomicrobiales</taxon>
        <taxon>Stappiaceae</taxon>
        <taxon>Pseudovibrio</taxon>
    </lineage>
</organism>
<dbReference type="InterPro" id="IPR051472">
    <property type="entry name" value="T3SS_Stator/FliH"/>
</dbReference>
<keyword evidence="4" id="KW-1185">Reference proteome</keyword>
<name>A0A1I3Y1M6_9HYPH</name>
<protein>
    <submittedName>
        <fullName evidence="3">Flagellar assembly protein FliH</fullName>
    </submittedName>
</protein>
<gene>
    <name evidence="3" type="ORF">SAMN04488518_103269</name>
</gene>
<keyword evidence="2" id="KW-0653">Protein transport</keyword>
<evidence type="ECO:0000256" key="1">
    <source>
        <dbReference type="ARBA" id="ARBA00022448"/>
    </source>
</evidence>
<evidence type="ECO:0000313" key="4">
    <source>
        <dbReference type="Proteomes" id="UP000199598"/>
    </source>
</evidence>
<evidence type="ECO:0000313" key="3">
    <source>
        <dbReference type="EMBL" id="SFK25319.1"/>
    </source>
</evidence>
<dbReference type="EMBL" id="FOSK01000003">
    <property type="protein sequence ID" value="SFK25319.1"/>
    <property type="molecule type" value="Genomic_DNA"/>
</dbReference>
<dbReference type="PANTHER" id="PTHR34982">
    <property type="entry name" value="YOP PROTEINS TRANSLOCATION PROTEIN L"/>
    <property type="match status" value="1"/>
</dbReference>